<evidence type="ECO:0000313" key="4">
    <source>
        <dbReference type="Proteomes" id="UP001223761"/>
    </source>
</evidence>
<keyword evidence="4" id="KW-1185">Reference proteome</keyword>
<proteinExistence type="predicted"/>
<dbReference type="EMBL" id="MQMG01000021">
    <property type="protein sequence ID" value="OKO93546.1"/>
    <property type="molecule type" value="Genomic_DNA"/>
</dbReference>
<reference evidence="1" key="3">
    <citation type="journal article" date="2019" name="Int. J. Syst. Evol. Microbiol.">
        <title>Geobacillus proteiniphilus sp. nov., a thermophilic bacterium isolated from a high-temperature heavy oil reservoir in China.</title>
        <authorList>
            <person name="Semenova E.M."/>
            <person name="Sokolova D.S."/>
            <person name="Grouzdev D.S."/>
            <person name="Poltaraus A.B."/>
            <person name="Vinokurova N.G."/>
            <person name="Tourova T.P."/>
            <person name="Nazina T.N."/>
        </authorList>
    </citation>
    <scope>NUCLEOTIDE SEQUENCE</scope>
    <source>
        <strain evidence="1">1017</strain>
    </source>
</reference>
<dbReference type="Proteomes" id="UP000186030">
    <property type="component" value="Unassembled WGS sequence"/>
</dbReference>
<evidence type="ECO:0000313" key="1">
    <source>
        <dbReference type="EMBL" id="OKO93546.1"/>
    </source>
</evidence>
<accession>A0A1Q5T048</accession>
<dbReference type="RefSeq" id="WP_161496649.1">
    <property type="nucleotide sequence ID" value="NZ_CP133076.1"/>
</dbReference>
<protein>
    <submittedName>
        <fullName evidence="1">Uncharacterized protein</fullName>
    </submittedName>
</protein>
<reference evidence="2 4" key="4">
    <citation type="submission" date="2023-08" db="EMBL/GenBank/DDBJ databases">
        <title>Genome sequencing of the thermostable Gram positive bacteria Geobacillus proteiniphilus strain T-6.</title>
        <authorList>
            <person name="Shulami S."/>
            <person name="Shoham Y."/>
        </authorList>
    </citation>
    <scope>NUCLEOTIDE SEQUENCE [LARGE SCALE GENOMIC DNA]</scope>
    <source>
        <strain evidence="2 4">T-6</strain>
    </source>
</reference>
<dbReference type="Proteomes" id="UP001223761">
    <property type="component" value="Chromosome"/>
</dbReference>
<name>A0A1Q5T048_9BACL</name>
<reference evidence="3" key="2">
    <citation type="submission" date="2017-01" db="EMBL/GenBank/DDBJ databases">
        <title>Genome sequencing and annotation of Geobacillus sp. 1017, a Hydrocarbon-Oxidizing Thermophilic Bacterium Isolated from a Heavy Oil Reservoir (China).</title>
        <authorList>
            <person name="Kadnikov V.V."/>
            <person name="Mardanov A.V."/>
            <person name="Poltaraus A.B."/>
            <person name="Sokolova D.S."/>
            <person name="Semenova E.M."/>
            <person name="Ravin N.V."/>
            <person name="Tourova T.P."/>
            <person name="Nazina T.N."/>
        </authorList>
    </citation>
    <scope>NUCLEOTIDE SEQUENCE [LARGE SCALE GENOMIC DNA]</scope>
    <source>
        <strain evidence="3">1017</strain>
    </source>
</reference>
<dbReference type="EMBL" id="CP133076">
    <property type="protein sequence ID" value="WMJ15398.1"/>
    <property type="molecule type" value="Genomic_DNA"/>
</dbReference>
<evidence type="ECO:0000313" key="3">
    <source>
        <dbReference type="Proteomes" id="UP000186030"/>
    </source>
</evidence>
<sequence length="55" mass="6026">MSKHNLDPQDGLNWIIEHRTQLSDADAVVDAALRWVNEHTSTGSPVSGIGAEQQE</sequence>
<dbReference type="AlphaFoldDB" id="A0A1Q5T048"/>
<organism evidence="1 3">
    <name type="scientific">Geobacillus proteiniphilus</name>
    <dbReference type="NCBI Taxonomy" id="860353"/>
    <lineage>
        <taxon>Bacteria</taxon>
        <taxon>Bacillati</taxon>
        <taxon>Bacillota</taxon>
        <taxon>Bacilli</taxon>
        <taxon>Bacillales</taxon>
        <taxon>Anoxybacillaceae</taxon>
        <taxon>Geobacillus</taxon>
    </lineage>
</organism>
<evidence type="ECO:0000313" key="2">
    <source>
        <dbReference type="EMBL" id="WMJ15398.1"/>
    </source>
</evidence>
<gene>
    <name evidence="1" type="ORF">BRO54_1885</name>
    <name evidence="2" type="ORF">RA955_11335</name>
</gene>
<reference evidence="1 3" key="1">
    <citation type="submission" date="2016-11" db="EMBL/GenBank/DDBJ databases">
        <authorList>
            <person name="Kadnikov V."/>
            <person name="Nazina T."/>
        </authorList>
    </citation>
    <scope>NUCLEOTIDE SEQUENCE [LARGE SCALE GENOMIC DNA]</scope>
    <source>
        <strain evidence="1 3">1017</strain>
    </source>
</reference>